<reference evidence="7 8" key="1">
    <citation type="submission" date="2015-07" db="EMBL/GenBank/DDBJ databases">
        <title>Emmonsia species relationships and genome sequence.</title>
        <authorList>
            <person name="Cuomo C.A."/>
            <person name="Schwartz I.S."/>
            <person name="Kenyon C."/>
            <person name="de Hoog G.S."/>
            <person name="Govender N.P."/>
            <person name="Botha A."/>
            <person name="Moreno L."/>
            <person name="de Vries M."/>
            <person name="Munoz J.F."/>
            <person name="Stielow J.B."/>
        </authorList>
    </citation>
    <scope>NUCLEOTIDE SEQUENCE [LARGE SCALE GENOMIC DNA]</scope>
    <source>
        <strain evidence="7 8">CBS 136260</strain>
    </source>
</reference>
<feature type="compositionally biased region" description="Polar residues" evidence="5">
    <location>
        <begin position="116"/>
        <end position="125"/>
    </location>
</feature>
<accession>A0A1B7NMD3</accession>
<feature type="region of interest" description="Disordered" evidence="5">
    <location>
        <begin position="163"/>
        <end position="210"/>
    </location>
</feature>
<feature type="compositionally biased region" description="Basic and acidic residues" evidence="5">
    <location>
        <begin position="101"/>
        <end position="115"/>
    </location>
</feature>
<dbReference type="GO" id="GO:0016020">
    <property type="term" value="C:membrane"/>
    <property type="evidence" value="ECO:0007669"/>
    <property type="project" value="UniProtKB-SubCell"/>
</dbReference>
<organism evidence="7 8">
    <name type="scientific">Emergomyces africanus</name>
    <dbReference type="NCBI Taxonomy" id="1955775"/>
    <lineage>
        <taxon>Eukaryota</taxon>
        <taxon>Fungi</taxon>
        <taxon>Dikarya</taxon>
        <taxon>Ascomycota</taxon>
        <taxon>Pezizomycotina</taxon>
        <taxon>Eurotiomycetes</taxon>
        <taxon>Eurotiomycetidae</taxon>
        <taxon>Onygenales</taxon>
        <taxon>Ajellomycetaceae</taxon>
        <taxon>Emergomyces</taxon>
    </lineage>
</organism>
<dbReference type="EMBL" id="LGUA01001848">
    <property type="protein sequence ID" value="OAX77983.1"/>
    <property type="molecule type" value="Genomic_DNA"/>
</dbReference>
<dbReference type="OrthoDB" id="2499604at2759"/>
<gene>
    <name evidence="7" type="ORF">ACJ72_07711</name>
</gene>
<dbReference type="Pfam" id="PF03547">
    <property type="entry name" value="Mem_trans"/>
    <property type="match status" value="1"/>
</dbReference>
<evidence type="ECO:0000256" key="1">
    <source>
        <dbReference type="ARBA" id="ARBA00004141"/>
    </source>
</evidence>
<dbReference type="PANTHER" id="PTHR31794">
    <property type="entry name" value="AUXIN EFFLUX TRANSPORTER FAMILY PROTEIN (EUROFUNG)"/>
    <property type="match status" value="1"/>
</dbReference>
<evidence type="ECO:0000256" key="2">
    <source>
        <dbReference type="ARBA" id="ARBA00022692"/>
    </source>
</evidence>
<dbReference type="GO" id="GO:0005783">
    <property type="term" value="C:endoplasmic reticulum"/>
    <property type="evidence" value="ECO:0007669"/>
    <property type="project" value="TreeGrafter"/>
</dbReference>
<evidence type="ECO:0000256" key="5">
    <source>
        <dbReference type="SAM" id="MobiDB-lite"/>
    </source>
</evidence>
<dbReference type="Proteomes" id="UP000091918">
    <property type="component" value="Unassembled WGS sequence"/>
</dbReference>
<feature type="transmembrane region" description="Helical" evidence="6">
    <location>
        <begin position="482"/>
        <end position="501"/>
    </location>
</feature>
<keyword evidence="2 6" id="KW-0812">Transmembrane</keyword>
<dbReference type="PANTHER" id="PTHR31794:SF2">
    <property type="entry name" value="AUXIN EFFLUX TRANSPORTER FAMILY PROTEIN (EUROFUNG)"/>
    <property type="match status" value="1"/>
</dbReference>
<comment type="subcellular location">
    <subcellularLocation>
        <location evidence="1">Membrane</location>
        <topology evidence="1">Multi-pass membrane protein</topology>
    </subcellularLocation>
</comment>
<feature type="transmembrane region" description="Helical" evidence="6">
    <location>
        <begin position="297"/>
        <end position="317"/>
    </location>
</feature>
<sequence length="507" mass="56863">MQGMMARSVSLSAVFGNSNSLPISLVLSLSHTLEGLHWDRIPNDSDDEVAARGILYLLIFQQLGQLLRWSWGYRVLLAPPETYYRDEEERVNGRIQVSERYTDETDTTRRGHDQTLIDTTDNVGNASTCSASSSSADLSRFESGGETPIFSRLYPFSKLAAMDDSGEVEPEQQEEGDEDEEEYRNHPDQHPQPRSFQLPTPNGKFVPRQSSTGRMTLFPAVEPQQQQHDIDNSPSFAFSNIWRHTLQKPSKHLKSTLHTLTTTLSTHSKSYFHSLPLSVQKTSRTTLHHLTRFLCGLWAFMNPPLWAMLAAIIVASIPSLQRLFFSPSTFINNSVTRAVEQSGNVAVPLILVVLGANLARNTVPTDKPSFPSSNNLTKSRMHGLELQQQQQEQQEQQQHSRREERNLIIASLLARMLLPTLVMGPILALTAKFVPVSILDDPIFVIICFLLTGAPSALQLAQICQLNNVYMGAMARLLFQNYVVWILPSTLLLVMLALQVVRWATAT</sequence>
<keyword evidence="3 6" id="KW-1133">Transmembrane helix</keyword>
<dbReference type="AlphaFoldDB" id="A0A1B7NMD3"/>
<comment type="caution">
    <text evidence="7">The sequence shown here is derived from an EMBL/GenBank/DDBJ whole genome shotgun (WGS) entry which is preliminary data.</text>
</comment>
<feature type="region of interest" description="Disordered" evidence="5">
    <location>
        <begin position="101"/>
        <end position="142"/>
    </location>
</feature>
<name>A0A1B7NMD3_9EURO</name>
<proteinExistence type="predicted"/>
<feature type="compositionally biased region" description="Low complexity" evidence="5">
    <location>
        <begin position="126"/>
        <end position="142"/>
    </location>
</feature>
<dbReference type="GO" id="GO:0055085">
    <property type="term" value="P:transmembrane transport"/>
    <property type="evidence" value="ECO:0007669"/>
    <property type="project" value="InterPro"/>
</dbReference>
<dbReference type="InterPro" id="IPR004776">
    <property type="entry name" value="Mem_transp_PIN-like"/>
</dbReference>
<protein>
    <submittedName>
        <fullName evidence="7">Uncharacterized protein</fullName>
    </submittedName>
</protein>
<dbReference type="STRING" id="1658172.A0A1B7NMD3"/>
<evidence type="ECO:0000256" key="4">
    <source>
        <dbReference type="ARBA" id="ARBA00023136"/>
    </source>
</evidence>
<keyword evidence="8" id="KW-1185">Reference proteome</keyword>
<evidence type="ECO:0000256" key="6">
    <source>
        <dbReference type="SAM" id="Phobius"/>
    </source>
</evidence>
<keyword evidence="4 6" id="KW-0472">Membrane</keyword>
<evidence type="ECO:0000313" key="7">
    <source>
        <dbReference type="EMBL" id="OAX77983.1"/>
    </source>
</evidence>
<feature type="transmembrane region" description="Helical" evidence="6">
    <location>
        <begin position="407"/>
        <end position="431"/>
    </location>
</feature>
<evidence type="ECO:0000256" key="3">
    <source>
        <dbReference type="ARBA" id="ARBA00022989"/>
    </source>
</evidence>
<feature type="compositionally biased region" description="Acidic residues" evidence="5">
    <location>
        <begin position="164"/>
        <end position="182"/>
    </location>
</feature>
<evidence type="ECO:0000313" key="8">
    <source>
        <dbReference type="Proteomes" id="UP000091918"/>
    </source>
</evidence>
<feature type="transmembrane region" description="Helical" evidence="6">
    <location>
        <begin position="443"/>
        <end position="461"/>
    </location>
</feature>